<dbReference type="GO" id="GO:0016705">
    <property type="term" value="F:oxidoreductase activity, acting on paired donors, with incorporation or reduction of molecular oxygen"/>
    <property type="evidence" value="ECO:0007669"/>
    <property type="project" value="InterPro"/>
</dbReference>
<dbReference type="InterPro" id="IPR036396">
    <property type="entry name" value="Cyt_P450_sf"/>
</dbReference>
<dbReference type="OrthoDB" id="1470350at2759"/>
<dbReference type="PANTHER" id="PTHR24305">
    <property type="entry name" value="CYTOCHROME P450"/>
    <property type="match status" value="1"/>
</dbReference>
<keyword evidence="15" id="KW-1185">Reference proteome</keyword>
<evidence type="ECO:0000256" key="6">
    <source>
        <dbReference type="ARBA" id="ARBA00022692"/>
    </source>
</evidence>
<keyword evidence="12" id="KW-0472">Membrane</keyword>
<evidence type="ECO:0000256" key="10">
    <source>
        <dbReference type="ARBA" id="ARBA00023004"/>
    </source>
</evidence>
<evidence type="ECO:0000313" key="14">
    <source>
        <dbReference type="EMBL" id="KAF7336324.1"/>
    </source>
</evidence>
<evidence type="ECO:0000313" key="15">
    <source>
        <dbReference type="Proteomes" id="UP000620124"/>
    </source>
</evidence>
<proteinExistence type="inferred from homology"/>
<keyword evidence="5 13" id="KW-0349">Heme</keyword>
<dbReference type="GO" id="GO:0005506">
    <property type="term" value="F:iron ion binding"/>
    <property type="evidence" value="ECO:0007669"/>
    <property type="project" value="InterPro"/>
</dbReference>
<evidence type="ECO:0000256" key="9">
    <source>
        <dbReference type="ARBA" id="ARBA00023002"/>
    </source>
</evidence>
<feature type="binding site" description="axial binding residue" evidence="13">
    <location>
        <position position="469"/>
    </location>
    <ligand>
        <name>heme</name>
        <dbReference type="ChEBI" id="CHEBI:30413"/>
    </ligand>
    <ligandPart>
        <name>Fe</name>
        <dbReference type="ChEBI" id="CHEBI:18248"/>
    </ligandPart>
</feature>
<dbReference type="PRINTS" id="PR00463">
    <property type="entry name" value="EP450I"/>
</dbReference>
<keyword evidence="11" id="KW-0503">Monooxygenase</keyword>
<name>A0A8H7CG20_9AGAR</name>
<dbReference type="InterPro" id="IPR002401">
    <property type="entry name" value="Cyt_P450_E_grp-I"/>
</dbReference>
<comment type="caution">
    <text evidence="14">The sequence shown here is derived from an EMBL/GenBank/DDBJ whole genome shotgun (WGS) entry which is preliminary data.</text>
</comment>
<evidence type="ECO:0000256" key="7">
    <source>
        <dbReference type="ARBA" id="ARBA00022723"/>
    </source>
</evidence>
<keyword evidence="6" id="KW-0812">Transmembrane</keyword>
<keyword evidence="9" id="KW-0560">Oxidoreductase</keyword>
<dbReference type="EMBL" id="JACAZI010000023">
    <property type="protein sequence ID" value="KAF7336324.1"/>
    <property type="molecule type" value="Genomic_DNA"/>
</dbReference>
<dbReference type="PANTHER" id="PTHR24305:SF166">
    <property type="entry name" value="CYTOCHROME P450 12A4, MITOCHONDRIAL-RELATED"/>
    <property type="match status" value="1"/>
</dbReference>
<dbReference type="Pfam" id="PF00067">
    <property type="entry name" value="p450"/>
    <property type="match status" value="1"/>
</dbReference>
<evidence type="ECO:0000256" key="3">
    <source>
        <dbReference type="ARBA" id="ARBA00004721"/>
    </source>
</evidence>
<dbReference type="InterPro" id="IPR001128">
    <property type="entry name" value="Cyt_P450"/>
</dbReference>
<dbReference type="GO" id="GO:0016020">
    <property type="term" value="C:membrane"/>
    <property type="evidence" value="ECO:0007669"/>
    <property type="project" value="UniProtKB-SubCell"/>
</dbReference>
<gene>
    <name evidence="14" type="ORF">MVEN_02180800</name>
</gene>
<organism evidence="14 15">
    <name type="scientific">Mycena venus</name>
    <dbReference type="NCBI Taxonomy" id="2733690"/>
    <lineage>
        <taxon>Eukaryota</taxon>
        <taxon>Fungi</taxon>
        <taxon>Dikarya</taxon>
        <taxon>Basidiomycota</taxon>
        <taxon>Agaricomycotina</taxon>
        <taxon>Agaricomycetes</taxon>
        <taxon>Agaricomycetidae</taxon>
        <taxon>Agaricales</taxon>
        <taxon>Marasmiineae</taxon>
        <taxon>Mycenaceae</taxon>
        <taxon>Mycena</taxon>
    </lineage>
</organism>
<comment type="similarity">
    <text evidence="4">Belongs to the cytochrome P450 family.</text>
</comment>
<accession>A0A8H7CG20</accession>
<evidence type="ECO:0000256" key="13">
    <source>
        <dbReference type="PIRSR" id="PIRSR602401-1"/>
    </source>
</evidence>
<comment type="cofactor">
    <cofactor evidence="1 13">
        <name>heme</name>
        <dbReference type="ChEBI" id="CHEBI:30413"/>
    </cofactor>
</comment>
<comment type="pathway">
    <text evidence="3">Secondary metabolite biosynthesis; terpenoid biosynthesis.</text>
</comment>
<keyword evidence="7 13" id="KW-0479">Metal-binding</keyword>
<dbReference type="GO" id="GO:0004497">
    <property type="term" value="F:monooxygenase activity"/>
    <property type="evidence" value="ECO:0007669"/>
    <property type="project" value="UniProtKB-KW"/>
</dbReference>
<evidence type="ECO:0000256" key="11">
    <source>
        <dbReference type="ARBA" id="ARBA00023033"/>
    </source>
</evidence>
<reference evidence="14" key="1">
    <citation type="submission" date="2020-05" db="EMBL/GenBank/DDBJ databases">
        <title>Mycena genomes resolve the evolution of fungal bioluminescence.</title>
        <authorList>
            <person name="Tsai I.J."/>
        </authorList>
    </citation>
    <scope>NUCLEOTIDE SEQUENCE</scope>
    <source>
        <strain evidence="14">CCC161011</strain>
    </source>
</reference>
<dbReference type="GO" id="GO:0020037">
    <property type="term" value="F:heme binding"/>
    <property type="evidence" value="ECO:0007669"/>
    <property type="project" value="InterPro"/>
</dbReference>
<dbReference type="Gene3D" id="1.10.630.10">
    <property type="entry name" value="Cytochrome P450"/>
    <property type="match status" value="1"/>
</dbReference>
<evidence type="ECO:0000256" key="1">
    <source>
        <dbReference type="ARBA" id="ARBA00001971"/>
    </source>
</evidence>
<dbReference type="AlphaFoldDB" id="A0A8H7CG20"/>
<comment type="subcellular location">
    <subcellularLocation>
        <location evidence="2">Membrane</location>
    </subcellularLocation>
</comment>
<dbReference type="InterPro" id="IPR050121">
    <property type="entry name" value="Cytochrome_P450_monoxygenase"/>
</dbReference>
<keyword evidence="10 13" id="KW-0408">Iron</keyword>
<evidence type="ECO:0000256" key="8">
    <source>
        <dbReference type="ARBA" id="ARBA00022989"/>
    </source>
</evidence>
<evidence type="ECO:0000256" key="12">
    <source>
        <dbReference type="ARBA" id="ARBA00023136"/>
    </source>
</evidence>
<evidence type="ECO:0000256" key="5">
    <source>
        <dbReference type="ARBA" id="ARBA00022617"/>
    </source>
</evidence>
<dbReference type="Proteomes" id="UP000620124">
    <property type="component" value="Unassembled WGS sequence"/>
</dbReference>
<keyword evidence="8" id="KW-1133">Transmembrane helix</keyword>
<sequence length="531" mass="58605">MIISTFEITYSSFARVCLAMLVVLALYRMSHPRSIVAKVPGPPSPSWIFGHMLQLLLPPQYGSYEFQWQKVYGPVYRIKGCFGQERLVVSDPLALQCIFNPETFDHAPALEKVGYLIQGPLSLSYLKGKDHIYKRAWLTRELAERLETLSAPTVNVWDFIGTATLSAVSESMDIFLGLGKSDPFKVVFGIPLQEMGEELTKNFHDMVMLACSLSPASILLDAIIITYLPASAIVALSWLPTRPFTILRNIRDLASKLGYRLVREKLDSAQKGVDMDKDIYGLLLARNMHRSQDALSEDEIAGQTALMLTGGQDTAANALSFALMELARNPALQDNLRAEIHSVLTAGGERIAYDTMPLLNALIKASVLVLRFYPGLPLLDRICLQDTNIPLKNSITTTSGERITAIAVRKGQIVTPALASYNRLESRWGSDAHEFRPSRWIDGTVVSHSEDAVGPYANLGTFLGGPRTCLGWRFAILEMQVILCTVISKFSFQIPPGTEADMIGRPKFANVLTPALPNGDQGVILHIGRIV</sequence>
<evidence type="ECO:0000256" key="4">
    <source>
        <dbReference type="ARBA" id="ARBA00010617"/>
    </source>
</evidence>
<evidence type="ECO:0000256" key="2">
    <source>
        <dbReference type="ARBA" id="ARBA00004370"/>
    </source>
</evidence>
<dbReference type="SUPFAM" id="SSF48264">
    <property type="entry name" value="Cytochrome P450"/>
    <property type="match status" value="1"/>
</dbReference>
<protein>
    <submittedName>
        <fullName evidence="14">Cytochrome P450</fullName>
    </submittedName>
</protein>